<reference evidence="8 9" key="1">
    <citation type="journal article" date="2016" name="Nat. Commun.">
        <title>Thousands of microbial genomes shed light on interconnected biogeochemical processes in an aquifer system.</title>
        <authorList>
            <person name="Anantharaman K."/>
            <person name="Brown C.T."/>
            <person name="Hug L.A."/>
            <person name="Sharon I."/>
            <person name="Castelle C.J."/>
            <person name="Probst A.J."/>
            <person name="Thomas B.C."/>
            <person name="Singh A."/>
            <person name="Wilkins M.J."/>
            <person name="Karaoz U."/>
            <person name="Brodie E.L."/>
            <person name="Williams K.H."/>
            <person name="Hubbard S.S."/>
            <person name="Banfield J.F."/>
        </authorList>
    </citation>
    <scope>NUCLEOTIDE SEQUENCE [LARGE SCALE GENOMIC DNA]</scope>
</reference>
<keyword evidence="6 7" id="KW-0472">Membrane</keyword>
<evidence type="ECO:0000313" key="8">
    <source>
        <dbReference type="EMBL" id="OGK05874.1"/>
    </source>
</evidence>
<dbReference type="PANTHER" id="PTHR33508:SF1">
    <property type="entry name" value="UPF0056 MEMBRANE PROTEIN YHCE"/>
    <property type="match status" value="1"/>
</dbReference>
<organism evidence="8 9">
    <name type="scientific">Candidatus Raymondbacteria bacterium RIFOXYD12_FULL_49_13</name>
    <dbReference type="NCBI Taxonomy" id="1817890"/>
    <lineage>
        <taxon>Bacteria</taxon>
        <taxon>Raymondiibacteriota</taxon>
    </lineage>
</organism>
<dbReference type="PANTHER" id="PTHR33508">
    <property type="entry name" value="UPF0056 MEMBRANE PROTEIN YHCE"/>
    <property type="match status" value="1"/>
</dbReference>
<name>A0A1F7FGQ0_UNCRA</name>
<evidence type="ECO:0000256" key="7">
    <source>
        <dbReference type="RuleBase" id="RU362048"/>
    </source>
</evidence>
<dbReference type="GO" id="GO:0005886">
    <property type="term" value="C:plasma membrane"/>
    <property type="evidence" value="ECO:0007669"/>
    <property type="project" value="UniProtKB-SubCell"/>
</dbReference>
<dbReference type="Pfam" id="PF01914">
    <property type="entry name" value="MarC"/>
    <property type="match status" value="1"/>
</dbReference>
<comment type="similarity">
    <text evidence="2 7">Belongs to the UPF0056 (MarC) family.</text>
</comment>
<dbReference type="NCBIfam" id="TIGR00427">
    <property type="entry name" value="NAAT family transporter"/>
    <property type="match status" value="1"/>
</dbReference>
<feature type="transmembrane region" description="Helical" evidence="7">
    <location>
        <begin position="43"/>
        <end position="65"/>
    </location>
</feature>
<proteinExistence type="inferred from homology"/>
<evidence type="ECO:0000256" key="6">
    <source>
        <dbReference type="ARBA" id="ARBA00023136"/>
    </source>
</evidence>
<feature type="transmembrane region" description="Helical" evidence="7">
    <location>
        <begin position="12"/>
        <end position="31"/>
    </location>
</feature>
<evidence type="ECO:0000256" key="5">
    <source>
        <dbReference type="ARBA" id="ARBA00022989"/>
    </source>
</evidence>
<protein>
    <recommendedName>
        <fullName evidence="7">UPF0056 membrane protein</fullName>
    </recommendedName>
</protein>
<dbReference type="AlphaFoldDB" id="A0A1F7FGQ0"/>
<sequence>MLSPMNEFWLCFVPLFVAVDAIGNIPIFLGLTHGITGAPLRRLVVQSVITAAAVGLAFLAGGAVLLRMLGITVADFMVAGGILLFVISMGDILSSQKSEEQGDPDTLGAVPIGVPLITGPAVLTTSLLLNSQYGVIMPAITLVINILIVGLAFIFAPNINKVLGKAGSKTISKIASLLLAAIAVMIVRKGITSFFS</sequence>
<feature type="transmembrane region" description="Helical" evidence="7">
    <location>
        <begin position="71"/>
        <end position="94"/>
    </location>
</feature>
<comment type="subcellular location">
    <subcellularLocation>
        <location evidence="1 7">Cell membrane</location>
        <topology evidence="1 7">Multi-pass membrane protein</topology>
    </subcellularLocation>
</comment>
<feature type="transmembrane region" description="Helical" evidence="7">
    <location>
        <begin position="106"/>
        <end position="129"/>
    </location>
</feature>
<accession>A0A1F7FGQ0</accession>
<evidence type="ECO:0000256" key="4">
    <source>
        <dbReference type="ARBA" id="ARBA00022692"/>
    </source>
</evidence>
<dbReference type="EMBL" id="MFYX01000046">
    <property type="protein sequence ID" value="OGK05874.1"/>
    <property type="molecule type" value="Genomic_DNA"/>
</dbReference>
<comment type="caution">
    <text evidence="8">The sequence shown here is derived from an EMBL/GenBank/DDBJ whole genome shotgun (WGS) entry which is preliminary data.</text>
</comment>
<evidence type="ECO:0000256" key="3">
    <source>
        <dbReference type="ARBA" id="ARBA00022475"/>
    </source>
</evidence>
<keyword evidence="3" id="KW-1003">Cell membrane</keyword>
<feature type="transmembrane region" description="Helical" evidence="7">
    <location>
        <begin position="177"/>
        <end position="195"/>
    </location>
</feature>
<dbReference type="InterPro" id="IPR002771">
    <property type="entry name" value="Multi_antbiot-R_MarC"/>
</dbReference>
<evidence type="ECO:0000256" key="2">
    <source>
        <dbReference type="ARBA" id="ARBA00009784"/>
    </source>
</evidence>
<feature type="transmembrane region" description="Helical" evidence="7">
    <location>
        <begin position="135"/>
        <end position="156"/>
    </location>
</feature>
<evidence type="ECO:0000256" key="1">
    <source>
        <dbReference type="ARBA" id="ARBA00004651"/>
    </source>
</evidence>
<keyword evidence="4 7" id="KW-0812">Transmembrane</keyword>
<gene>
    <name evidence="8" type="ORF">A2519_04280</name>
</gene>
<dbReference type="Proteomes" id="UP000179243">
    <property type="component" value="Unassembled WGS sequence"/>
</dbReference>
<evidence type="ECO:0000313" key="9">
    <source>
        <dbReference type="Proteomes" id="UP000179243"/>
    </source>
</evidence>
<keyword evidence="5 7" id="KW-1133">Transmembrane helix</keyword>